<proteinExistence type="predicted"/>
<dbReference type="RefSeq" id="YP_009302527.1">
    <property type="nucleotide sequence ID" value="NC_031245.1"/>
</dbReference>
<accession>A0A127AWB2</accession>
<sequence length="139" mass="16622">MTNQSAVTPDDLLNQMSETNDLYFVSMMLLYLQKEDSRYSTLSELSFILDQSSFLNLIWFYEGQTIKIPTKKELSESLRLILCYYYYDVQKLPWEEVFHKIGLEYDVKTSRHLKAKMSWFRKNLKNIKLPKSLKPETEQ</sequence>
<name>A0A127AWB2_9CAUD</name>
<dbReference type="EMBL" id="KT624200">
    <property type="protein sequence ID" value="AMM44938.1"/>
    <property type="molecule type" value="Genomic_DNA"/>
</dbReference>
<organism evidence="1 2">
    <name type="scientific">Bacillus phage SP-15</name>
    <dbReference type="NCBI Taxonomy" id="1792032"/>
    <lineage>
        <taxon>Viruses</taxon>
        <taxon>Duplodnaviria</taxon>
        <taxon>Heunggongvirae</taxon>
        <taxon>Uroviricota</taxon>
        <taxon>Caudoviricetes</taxon>
        <taxon>Thornevirus</taxon>
        <taxon>Thornevirus SP15</taxon>
    </lineage>
</organism>
<gene>
    <name evidence="1" type="ORF">SP15_140</name>
</gene>
<evidence type="ECO:0000313" key="2">
    <source>
        <dbReference type="Proteomes" id="UP000203261"/>
    </source>
</evidence>
<keyword evidence="2" id="KW-1185">Reference proteome</keyword>
<reference evidence="1 2" key="1">
    <citation type="submission" date="2015-08" db="EMBL/GenBank/DDBJ databases">
        <authorList>
            <person name="Babu N.S."/>
            <person name="Beckwith C.J."/>
            <person name="Beseler K.G."/>
            <person name="Brison A."/>
            <person name="Carone J.V."/>
            <person name="Caskin T.P."/>
            <person name="Diamond M."/>
            <person name="Durham M.E."/>
            <person name="Foxe J.M."/>
            <person name="Go M."/>
            <person name="Henderson B.A."/>
            <person name="Jones I.B."/>
            <person name="McGettigan J.A."/>
            <person name="Micheletti S.J."/>
            <person name="Nasrallah M.E."/>
            <person name="Ortiz D."/>
            <person name="Piller C.R."/>
            <person name="Privatt S.R."/>
            <person name="Schneider S.L."/>
            <person name="Sharp S."/>
            <person name="Smith T.C."/>
            <person name="Stanton J.D."/>
            <person name="Ullery H.E."/>
            <person name="Wilson R.J."/>
            <person name="Serrano M.G."/>
            <person name="Buck G."/>
            <person name="Lee V."/>
            <person name="Wang Y."/>
            <person name="Carvalho R."/>
            <person name="Voegtly L."/>
            <person name="Shi R."/>
            <person name="Duckworth R."/>
            <person name="Johnson A."/>
            <person name="Loviza R."/>
            <person name="Walstead R."/>
            <person name="Shah Z."/>
            <person name="Kiflezghi M."/>
            <person name="Wade K."/>
            <person name="Ball S.L."/>
            <person name="Bradley K.W."/>
            <person name="Asai D.J."/>
            <person name="Bowman C.A."/>
            <person name="Russell D.A."/>
            <person name="Pope W.H."/>
            <person name="Jacobs-Sera D."/>
            <person name="Hendrix R.W."/>
            <person name="Hatfull G.F."/>
        </authorList>
    </citation>
    <scope>NUCLEOTIDE SEQUENCE [LARGE SCALE GENOMIC DNA]</scope>
</reference>
<protein>
    <submittedName>
        <fullName evidence="1">Uncharacterized protein</fullName>
    </submittedName>
</protein>
<dbReference type="KEGG" id="vg:29125307"/>
<dbReference type="Proteomes" id="UP000203261">
    <property type="component" value="Segment"/>
</dbReference>
<dbReference type="GeneID" id="29125307"/>
<evidence type="ECO:0000313" key="1">
    <source>
        <dbReference type="EMBL" id="AMM44938.1"/>
    </source>
</evidence>